<sequence length="77" mass="8881">MSRLLPVSGRDMCKILEMLGFQKVYQVGSHVRYVHPDGRKTVVPVHGNEDLGTGLIKEILKQSRISREMYEELRKKV</sequence>
<dbReference type="Gene3D" id="3.30.920.30">
    <property type="entry name" value="Hypothetical protein"/>
    <property type="match status" value="1"/>
</dbReference>
<dbReference type="STRING" id="213585.MSMAS_2761"/>
<organism evidence="7 8">
    <name type="scientific">Methanosarcina mazei S-6</name>
    <dbReference type="NCBI Taxonomy" id="213585"/>
    <lineage>
        <taxon>Archaea</taxon>
        <taxon>Methanobacteriati</taxon>
        <taxon>Methanobacteriota</taxon>
        <taxon>Stenosarchaea group</taxon>
        <taxon>Methanomicrobia</taxon>
        <taxon>Methanosarcinales</taxon>
        <taxon>Methanosarcinaceae</taxon>
        <taxon>Methanosarcina</taxon>
    </lineage>
</organism>
<evidence type="ECO:0000313" key="7">
    <source>
        <dbReference type="EMBL" id="AKB65957.1"/>
    </source>
</evidence>
<accession>A0A0E3RNA0</accession>
<evidence type="ECO:0000313" key="8">
    <source>
        <dbReference type="Proteomes" id="UP000033097"/>
    </source>
</evidence>
<evidence type="ECO:0000256" key="1">
    <source>
        <dbReference type="ARBA" id="ARBA00022649"/>
    </source>
</evidence>
<dbReference type="GO" id="GO:0003729">
    <property type="term" value="F:mRNA binding"/>
    <property type="evidence" value="ECO:0007669"/>
    <property type="project" value="InterPro"/>
</dbReference>
<evidence type="ECO:0008006" key="9">
    <source>
        <dbReference type="Google" id="ProtNLM"/>
    </source>
</evidence>
<dbReference type="PANTHER" id="PTHR34873">
    <property type="entry name" value="SSR1766 PROTEIN"/>
    <property type="match status" value="1"/>
</dbReference>
<dbReference type="Pfam" id="PF07927">
    <property type="entry name" value="HicA_toxin"/>
    <property type="match status" value="1"/>
</dbReference>
<keyword evidence="5" id="KW-0694">RNA-binding</keyword>
<keyword evidence="1" id="KW-1277">Toxin-antitoxin system</keyword>
<dbReference type="AlphaFoldDB" id="A0A0E3RNA0"/>
<dbReference type="PANTHER" id="PTHR34873:SF3">
    <property type="entry name" value="ADDICTION MODULE TOXIN, HICA FAMILY"/>
    <property type="match status" value="1"/>
</dbReference>
<dbReference type="InterPro" id="IPR012933">
    <property type="entry name" value="HicA_mRNA_interferase"/>
</dbReference>
<gene>
    <name evidence="7" type="ORF">MSMAS_2761</name>
</gene>
<evidence type="ECO:0000256" key="3">
    <source>
        <dbReference type="ARBA" id="ARBA00022759"/>
    </source>
</evidence>
<dbReference type="SUPFAM" id="SSF54786">
    <property type="entry name" value="YcfA/nrd intein domain"/>
    <property type="match status" value="1"/>
</dbReference>
<dbReference type="SMR" id="A0A0E3RNA0"/>
<dbReference type="GO" id="GO:0004519">
    <property type="term" value="F:endonuclease activity"/>
    <property type="evidence" value="ECO:0007669"/>
    <property type="project" value="UniProtKB-KW"/>
</dbReference>
<evidence type="ECO:0000256" key="6">
    <source>
        <dbReference type="ARBA" id="ARBA00023016"/>
    </source>
</evidence>
<dbReference type="RefSeq" id="WP_011033857.1">
    <property type="nucleotide sequence ID" value="NZ_CP009512.1"/>
</dbReference>
<evidence type="ECO:0000256" key="4">
    <source>
        <dbReference type="ARBA" id="ARBA00022801"/>
    </source>
</evidence>
<dbReference type="InterPro" id="IPR038570">
    <property type="entry name" value="HicA_sf"/>
</dbReference>
<protein>
    <recommendedName>
        <fullName evidence="9">YcfA family protein</fullName>
    </recommendedName>
</protein>
<dbReference type="PATRIC" id="fig|213585.10.peg.3476"/>
<keyword evidence="4" id="KW-0378">Hydrolase</keyword>
<evidence type="ECO:0000256" key="2">
    <source>
        <dbReference type="ARBA" id="ARBA00022722"/>
    </source>
</evidence>
<dbReference type="KEGG" id="mmj:MSMAS_2761"/>
<keyword evidence="6" id="KW-0346">Stress response</keyword>
<reference evidence="7 8" key="1">
    <citation type="submission" date="2014-07" db="EMBL/GenBank/DDBJ databases">
        <title>Methanogenic archaea and the global carbon cycle.</title>
        <authorList>
            <person name="Henriksen J.R."/>
            <person name="Luke J."/>
            <person name="Reinhart S."/>
            <person name="Benedict M.N."/>
            <person name="Youngblut N.D."/>
            <person name="Metcalf M.E."/>
            <person name="Whitaker R.J."/>
            <person name="Metcalf W.W."/>
        </authorList>
    </citation>
    <scope>NUCLEOTIDE SEQUENCE [LARGE SCALE GENOMIC DNA]</scope>
    <source>
        <strain evidence="7 8">S-6</strain>
    </source>
</reference>
<name>A0A0E3RNA0_METMZ</name>
<dbReference type="HOGENOM" id="CLU_164851_6_0_2"/>
<dbReference type="Proteomes" id="UP000033097">
    <property type="component" value="Chromosome"/>
</dbReference>
<dbReference type="EMBL" id="CP009512">
    <property type="protein sequence ID" value="AKB65957.1"/>
    <property type="molecule type" value="Genomic_DNA"/>
</dbReference>
<proteinExistence type="predicted"/>
<keyword evidence="2" id="KW-0540">Nuclease</keyword>
<dbReference type="GO" id="GO:0016787">
    <property type="term" value="F:hydrolase activity"/>
    <property type="evidence" value="ECO:0007669"/>
    <property type="project" value="UniProtKB-KW"/>
</dbReference>
<evidence type="ECO:0000256" key="5">
    <source>
        <dbReference type="ARBA" id="ARBA00022884"/>
    </source>
</evidence>
<dbReference type="GeneID" id="24840509"/>
<keyword evidence="3" id="KW-0255">Endonuclease</keyword>